<dbReference type="SUPFAM" id="SSF160240">
    <property type="entry name" value="Cation efflux protein cytoplasmic domain-like"/>
    <property type="match status" value="1"/>
</dbReference>
<keyword evidence="3" id="KW-0813">Transport</keyword>
<evidence type="ECO:0000256" key="2">
    <source>
        <dbReference type="ARBA" id="ARBA00008873"/>
    </source>
</evidence>
<organism evidence="11 12">
    <name type="scientific">Ceratopteris richardii</name>
    <name type="common">Triangle waterfern</name>
    <dbReference type="NCBI Taxonomy" id="49495"/>
    <lineage>
        <taxon>Eukaryota</taxon>
        <taxon>Viridiplantae</taxon>
        <taxon>Streptophyta</taxon>
        <taxon>Embryophyta</taxon>
        <taxon>Tracheophyta</taxon>
        <taxon>Polypodiopsida</taxon>
        <taxon>Polypodiidae</taxon>
        <taxon>Polypodiales</taxon>
        <taxon>Pteridineae</taxon>
        <taxon>Pteridaceae</taxon>
        <taxon>Parkerioideae</taxon>
        <taxon>Ceratopteris</taxon>
    </lineage>
</organism>
<evidence type="ECO:0000313" key="12">
    <source>
        <dbReference type="Proteomes" id="UP000825935"/>
    </source>
</evidence>
<evidence type="ECO:0008006" key="13">
    <source>
        <dbReference type="Google" id="ProtNLM"/>
    </source>
</evidence>
<dbReference type="PANTHER" id="PTHR43840">
    <property type="entry name" value="MITOCHONDRIAL METAL TRANSPORTER 1-RELATED"/>
    <property type="match status" value="1"/>
</dbReference>
<dbReference type="AlphaFoldDB" id="A0A8T2TZW7"/>
<dbReference type="Pfam" id="PF16916">
    <property type="entry name" value="ZT_dimer"/>
    <property type="match status" value="1"/>
</dbReference>
<evidence type="ECO:0000256" key="7">
    <source>
        <dbReference type="ARBA" id="ARBA00023136"/>
    </source>
</evidence>
<evidence type="ECO:0000256" key="3">
    <source>
        <dbReference type="ARBA" id="ARBA00022448"/>
    </source>
</evidence>
<name>A0A8T2TZW7_CERRI</name>
<dbReference type="FunFam" id="1.20.1510.10:FF:000005">
    <property type="entry name" value="Putative Cation diffusion facilitator 1"/>
    <property type="match status" value="1"/>
</dbReference>
<dbReference type="GO" id="GO:0016020">
    <property type="term" value="C:membrane"/>
    <property type="evidence" value="ECO:0007669"/>
    <property type="project" value="InterPro"/>
</dbReference>
<keyword evidence="4 8" id="KW-0812">Transmembrane</keyword>
<dbReference type="GO" id="GO:0012505">
    <property type="term" value="C:endomembrane system"/>
    <property type="evidence" value="ECO:0007669"/>
    <property type="project" value="UniProtKB-SubCell"/>
</dbReference>
<gene>
    <name evidence="11" type="ORF">KP509_10G066600</name>
</gene>
<sequence length="407" mass="46579">MTSPESAQDEAMANSECGGRNWQIRAEDLLPKDGTGHVSPHTTWNKKDESWTSPYCLTPICQNREAKLESYYNKQNQILQEMKNLDRLIEKDIGEQDENYFFVHDGIKLGRKEMFAIQTSNYANMAIFAIKVYVSVKSVSLAIIASTLDSLLDLLSGFILWYTSRNMRRPNPYLYPIGKNRMQPLGILVFASIMATLGIQILIESIRQLISKDNKLALEGANKYWVIGVMLFVTFVKFNLMLLCKALKNDIVQAYAKDHFFDVITNIVGLAAALFAQRFYWWIDPVGAILLAIYTIWNWSKTVLENVSALVGATAPPQFLQKITYLCWNHHEAIKHIDTIKAYRLGGHYFVEVDIVLPSEMPLLLAHNIGESLQNKLECLPDVERAFVHLDYEFFHRPEHAPKNLRV</sequence>
<dbReference type="SUPFAM" id="SSF161111">
    <property type="entry name" value="Cation efflux protein transmembrane domain-like"/>
    <property type="match status" value="1"/>
</dbReference>
<feature type="transmembrane region" description="Helical" evidence="8">
    <location>
        <begin position="140"/>
        <end position="163"/>
    </location>
</feature>
<dbReference type="InterPro" id="IPR050291">
    <property type="entry name" value="CDF_Transporter"/>
</dbReference>
<feature type="transmembrane region" description="Helical" evidence="8">
    <location>
        <begin position="223"/>
        <end position="247"/>
    </location>
</feature>
<dbReference type="NCBIfam" id="TIGR01297">
    <property type="entry name" value="CDF"/>
    <property type="match status" value="1"/>
</dbReference>
<dbReference type="InterPro" id="IPR027469">
    <property type="entry name" value="Cation_efflux_TMD_sf"/>
</dbReference>
<dbReference type="Gene3D" id="1.20.1510.10">
    <property type="entry name" value="Cation efflux protein transmembrane domain"/>
    <property type="match status" value="1"/>
</dbReference>
<accession>A0A8T2TZW7</accession>
<evidence type="ECO:0000259" key="9">
    <source>
        <dbReference type="Pfam" id="PF01545"/>
    </source>
</evidence>
<evidence type="ECO:0000256" key="1">
    <source>
        <dbReference type="ARBA" id="ARBA00004127"/>
    </source>
</evidence>
<dbReference type="PANTHER" id="PTHR43840:SF5">
    <property type="entry name" value="METAL TOLERANCE PROTEIN 11"/>
    <property type="match status" value="1"/>
</dbReference>
<evidence type="ECO:0000313" key="11">
    <source>
        <dbReference type="EMBL" id="KAH7427908.1"/>
    </source>
</evidence>
<keyword evidence="7 8" id="KW-0472">Membrane</keyword>
<feature type="transmembrane region" description="Helical" evidence="8">
    <location>
        <begin position="184"/>
        <end position="203"/>
    </location>
</feature>
<dbReference type="Proteomes" id="UP000825935">
    <property type="component" value="Chromosome 10"/>
</dbReference>
<evidence type="ECO:0000259" key="10">
    <source>
        <dbReference type="Pfam" id="PF16916"/>
    </source>
</evidence>
<feature type="transmembrane region" description="Helical" evidence="8">
    <location>
        <begin position="115"/>
        <end position="134"/>
    </location>
</feature>
<dbReference type="InterPro" id="IPR058533">
    <property type="entry name" value="Cation_efflux_TM"/>
</dbReference>
<comment type="subcellular location">
    <subcellularLocation>
        <location evidence="1">Endomembrane system</location>
        <topology evidence="1">Multi-pass membrane protein</topology>
    </subcellularLocation>
</comment>
<dbReference type="InterPro" id="IPR036837">
    <property type="entry name" value="Cation_efflux_CTD_sf"/>
</dbReference>
<dbReference type="Gene3D" id="3.30.70.1350">
    <property type="entry name" value="Cation efflux protein, cytoplasmic domain"/>
    <property type="match status" value="1"/>
</dbReference>
<dbReference type="FunFam" id="3.30.70.1350:FF:000001">
    <property type="entry name" value="Metal tolerance protein 11"/>
    <property type="match status" value="1"/>
</dbReference>
<evidence type="ECO:0000256" key="4">
    <source>
        <dbReference type="ARBA" id="ARBA00022692"/>
    </source>
</evidence>
<dbReference type="InterPro" id="IPR027470">
    <property type="entry name" value="Cation_efflux_CTD"/>
</dbReference>
<dbReference type="Pfam" id="PF01545">
    <property type="entry name" value="Cation_efflux"/>
    <property type="match status" value="1"/>
</dbReference>
<dbReference type="EMBL" id="CM035415">
    <property type="protein sequence ID" value="KAH7427908.1"/>
    <property type="molecule type" value="Genomic_DNA"/>
</dbReference>
<evidence type="ECO:0000256" key="8">
    <source>
        <dbReference type="SAM" id="Phobius"/>
    </source>
</evidence>
<feature type="transmembrane region" description="Helical" evidence="8">
    <location>
        <begin position="259"/>
        <end position="276"/>
    </location>
</feature>
<evidence type="ECO:0000256" key="6">
    <source>
        <dbReference type="ARBA" id="ARBA00023065"/>
    </source>
</evidence>
<feature type="domain" description="Cation efflux protein cytoplasmic" evidence="10">
    <location>
        <begin position="319"/>
        <end position="391"/>
    </location>
</feature>
<feature type="domain" description="Cation efflux protein transmembrane" evidence="9">
    <location>
        <begin position="122"/>
        <end position="311"/>
    </location>
</feature>
<protein>
    <recommendedName>
        <fullName evidence="13">Cation efflux protein cytoplasmic domain-containing protein</fullName>
    </recommendedName>
</protein>
<evidence type="ECO:0000256" key="5">
    <source>
        <dbReference type="ARBA" id="ARBA00022989"/>
    </source>
</evidence>
<comment type="caution">
    <text evidence="11">The sequence shown here is derived from an EMBL/GenBank/DDBJ whole genome shotgun (WGS) entry which is preliminary data.</text>
</comment>
<keyword evidence="5 8" id="KW-1133">Transmembrane helix</keyword>
<keyword evidence="6" id="KW-0406">Ion transport</keyword>
<dbReference type="GO" id="GO:0008324">
    <property type="term" value="F:monoatomic cation transmembrane transporter activity"/>
    <property type="evidence" value="ECO:0007669"/>
    <property type="project" value="InterPro"/>
</dbReference>
<dbReference type="OMA" id="HAGQHYY"/>
<dbReference type="InterPro" id="IPR002524">
    <property type="entry name" value="Cation_efflux"/>
</dbReference>
<reference evidence="11" key="1">
    <citation type="submission" date="2021-08" db="EMBL/GenBank/DDBJ databases">
        <title>WGS assembly of Ceratopteris richardii.</title>
        <authorList>
            <person name="Marchant D.B."/>
            <person name="Chen G."/>
            <person name="Jenkins J."/>
            <person name="Shu S."/>
            <person name="Leebens-Mack J."/>
            <person name="Grimwood J."/>
            <person name="Schmutz J."/>
            <person name="Soltis P."/>
            <person name="Soltis D."/>
            <person name="Chen Z.-H."/>
        </authorList>
    </citation>
    <scope>NUCLEOTIDE SEQUENCE</scope>
    <source>
        <strain evidence="11">Whitten #5841</strain>
        <tissue evidence="11">Leaf</tissue>
    </source>
</reference>
<keyword evidence="12" id="KW-1185">Reference proteome</keyword>
<comment type="similarity">
    <text evidence="2">Belongs to the cation diffusion facilitator (CDF) transporter (TC 2.A.4) family. SLC30A subfamily.</text>
</comment>
<proteinExistence type="inferred from homology"/>
<dbReference type="OrthoDB" id="78296at2759"/>